<dbReference type="GO" id="GO:0004497">
    <property type="term" value="F:monooxygenase activity"/>
    <property type="evidence" value="ECO:0007669"/>
    <property type="project" value="UniProtKB-KW"/>
</dbReference>
<evidence type="ECO:0000256" key="1">
    <source>
        <dbReference type="ARBA" id="ARBA00010617"/>
    </source>
</evidence>
<dbReference type="SUPFAM" id="SSF48264">
    <property type="entry name" value="Cytochrome P450"/>
    <property type="match status" value="1"/>
</dbReference>
<dbReference type="Pfam" id="PF00067">
    <property type="entry name" value="p450"/>
    <property type="match status" value="3"/>
</dbReference>
<proteinExistence type="inferred from homology"/>
<comment type="similarity">
    <text evidence="1">Belongs to the cytochrome P450 family.</text>
</comment>
<accession>A0A433QH75</accession>
<evidence type="ECO:0000313" key="8">
    <source>
        <dbReference type="Proteomes" id="UP000274822"/>
    </source>
</evidence>
<dbReference type="Proteomes" id="UP000274822">
    <property type="component" value="Unassembled WGS sequence"/>
</dbReference>
<gene>
    <name evidence="7" type="ORF">BC938DRAFT_480978</name>
</gene>
<dbReference type="AlphaFoldDB" id="A0A433QH75"/>
<dbReference type="InterPro" id="IPR001128">
    <property type="entry name" value="Cyt_P450"/>
</dbReference>
<comment type="caution">
    <text evidence="7">The sequence shown here is derived from an EMBL/GenBank/DDBJ whole genome shotgun (WGS) entry which is preliminary data.</text>
</comment>
<evidence type="ECO:0000256" key="4">
    <source>
        <dbReference type="ARBA" id="ARBA00023002"/>
    </source>
</evidence>
<evidence type="ECO:0000313" key="7">
    <source>
        <dbReference type="EMBL" id="RUS29156.1"/>
    </source>
</evidence>
<dbReference type="InterPro" id="IPR036396">
    <property type="entry name" value="Cyt_P450_sf"/>
</dbReference>
<evidence type="ECO:0000256" key="2">
    <source>
        <dbReference type="ARBA" id="ARBA00022617"/>
    </source>
</evidence>
<reference evidence="7 8" key="1">
    <citation type="journal article" date="2018" name="New Phytol.">
        <title>Phylogenomics of Endogonaceae and evolution of mycorrhizas within Mucoromycota.</title>
        <authorList>
            <person name="Chang Y."/>
            <person name="Desiro A."/>
            <person name="Na H."/>
            <person name="Sandor L."/>
            <person name="Lipzen A."/>
            <person name="Clum A."/>
            <person name="Barry K."/>
            <person name="Grigoriev I.V."/>
            <person name="Martin F.M."/>
            <person name="Stajich J.E."/>
            <person name="Smith M.E."/>
            <person name="Bonito G."/>
            <person name="Spatafora J.W."/>
        </authorList>
    </citation>
    <scope>NUCLEOTIDE SEQUENCE [LARGE SCALE GENOMIC DNA]</scope>
    <source>
        <strain evidence="7 8">AD002</strain>
    </source>
</reference>
<sequence length="499" mass="56250">MRILGTEFVHLASPDYAREFLSQADTFRKVILTDRMGSFNLATKFLGAANVVFSNGDIWRRHRRISNPAFHKSWNTDVFGSVTTTLCGLLDRLNMDDFERENGVDIHDLVQRLTLDALGLAAFGFDFKVESSYQSITFIIRNEPESNVTHVIPACSRSTTRKEPTSKSSTSSSAVRTYHIALAVLVNVTYLRPIPSSAGVNNPTYFLIPTFDRFPLGHRAGLHKKLEQFDRLIFDIIDKKREQLRCSGEIDEIKADLLTMMIRATDLEGAARGLSTKELRDNMSIFFLAGHDTTANAISCALYLLAVNPVSLSFVSPLSLPLAIATASILIPHILPQDAQDKARSEILSIMGDSDIDPNPSTIPTLEQTKSFFYLNLVMKETIRLCPSVMQLPARTVDKDTAMGDYVIPRGTQVLLNIYSIHHNKRYWGEDVEQFRPERFEEEGKRDPLAFLAFSYGSRAFRRYEIHLPADSPYKNGLSYGSGTLMHPINLRLQFKPRF</sequence>
<dbReference type="InterPro" id="IPR050196">
    <property type="entry name" value="Cytochrome_P450_Monoox"/>
</dbReference>
<keyword evidence="6" id="KW-0503">Monooxygenase</keyword>
<name>A0A433QH75_9FUNG</name>
<dbReference type="PANTHER" id="PTHR24291">
    <property type="entry name" value="CYTOCHROME P450 FAMILY 4"/>
    <property type="match status" value="1"/>
</dbReference>
<dbReference type="GO" id="GO:0020037">
    <property type="term" value="F:heme binding"/>
    <property type="evidence" value="ECO:0007669"/>
    <property type="project" value="InterPro"/>
</dbReference>
<evidence type="ECO:0000256" key="5">
    <source>
        <dbReference type="ARBA" id="ARBA00023004"/>
    </source>
</evidence>
<dbReference type="PANTHER" id="PTHR24291:SF50">
    <property type="entry name" value="BIFUNCTIONAL ALBAFLAVENONE MONOOXYGENASE_TERPENE SYNTHASE"/>
    <property type="match status" value="1"/>
</dbReference>
<dbReference type="PRINTS" id="PR00385">
    <property type="entry name" value="P450"/>
</dbReference>
<dbReference type="GO" id="GO:0005506">
    <property type="term" value="F:iron ion binding"/>
    <property type="evidence" value="ECO:0007669"/>
    <property type="project" value="InterPro"/>
</dbReference>
<dbReference type="GO" id="GO:0016705">
    <property type="term" value="F:oxidoreductase activity, acting on paired donors, with incorporation or reduction of molecular oxygen"/>
    <property type="evidence" value="ECO:0007669"/>
    <property type="project" value="InterPro"/>
</dbReference>
<keyword evidence="3" id="KW-0479">Metal-binding</keyword>
<keyword evidence="4" id="KW-0560">Oxidoreductase</keyword>
<evidence type="ECO:0000256" key="3">
    <source>
        <dbReference type="ARBA" id="ARBA00022723"/>
    </source>
</evidence>
<keyword evidence="5" id="KW-0408">Iron</keyword>
<protein>
    <submittedName>
        <fullName evidence="7">Cytochrome P450</fullName>
    </submittedName>
</protein>
<evidence type="ECO:0000256" key="6">
    <source>
        <dbReference type="ARBA" id="ARBA00023033"/>
    </source>
</evidence>
<organism evidence="7 8">
    <name type="scientific">Jimgerdemannia flammicorona</name>
    <dbReference type="NCBI Taxonomy" id="994334"/>
    <lineage>
        <taxon>Eukaryota</taxon>
        <taxon>Fungi</taxon>
        <taxon>Fungi incertae sedis</taxon>
        <taxon>Mucoromycota</taxon>
        <taxon>Mucoromycotina</taxon>
        <taxon>Endogonomycetes</taxon>
        <taxon>Endogonales</taxon>
        <taxon>Endogonaceae</taxon>
        <taxon>Jimgerdemannia</taxon>
    </lineage>
</organism>
<keyword evidence="8" id="KW-1185">Reference proteome</keyword>
<dbReference type="EMBL" id="RBNJ01005541">
    <property type="protein sequence ID" value="RUS29156.1"/>
    <property type="molecule type" value="Genomic_DNA"/>
</dbReference>
<dbReference type="Gene3D" id="1.10.630.10">
    <property type="entry name" value="Cytochrome P450"/>
    <property type="match status" value="1"/>
</dbReference>
<keyword evidence="2" id="KW-0349">Heme</keyword>